<reference evidence="3" key="1">
    <citation type="journal article" date="2019" name="Int. J. Syst. Evol. Microbiol.">
        <title>The Global Catalogue of Microorganisms (GCM) 10K type strain sequencing project: providing services to taxonomists for standard genome sequencing and annotation.</title>
        <authorList>
            <consortium name="The Broad Institute Genomics Platform"/>
            <consortium name="The Broad Institute Genome Sequencing Center for Infectious Disease"/>
            <person name="Wu L."/>
            <person name="Ma J."/>
        </authorList>
    </citation>
    <scope>NUCLEOTIDE SEQUENCE [LARGE SCALE GENOMIC DNA]</scope>
    <source>
        <strain evidence="3">CCUG 51308</strain>
    </source>
</reference>
<dbReference type="EMBL" id="JBHTBR010000002">
    <property type="protein sequence ID" value="MFC7290285.1"/>
    <property type="molecule type" value="Genomic_DNA"/>
</dbReference>
<accession>A0ABW2IHK5</accession>
<dbReference type="Pfam" id="PF00561">
    <property type="entry name" value="Abhydrolase_1"/>
    <property type="match status" value="1"/>
</dbReference>
<dbReference type="PANTHER" id="PTHR43798">
    <property type="entry name" value="MONOACYLGLYCEROL LIPASE"/>
    <property type="match status" value="1"/>
</dbReference>
<dbReference type="RefSeq" id="WP_382165050.1">
    <property type="nucleotide sequence ID" value="NZ_JBHTBR010000002.1"/>
</dbReference>
<gene>
    <name evidence="2" type="ORF">ACFQS8_01535</name>
</gene>
<sequence length="272" mass="30655">MNAVKRLYVDGTFGQIHVRVASPLGAASRPPLYCLHQSPKSSLEFEDFMKHASSDRIVVSFDYPKYGMSDGPETESEVSIRVYAEAAFQVADTLGHDYIDLFGNHTGGKVAVEMALMRPQAIHAITMISAAIFTQEERKSFEDLFTPIPLDAEGTRHKVNWQRIIERHTDNVSLETLDRSFYMTMMAGEAYEWGHTAAFAYDIPFNEGLKTLDQRITIFNPTDDLTFCTQRATKILKNGEVIEKPEWSHNLLAAFPEDIAKCVREKLDASPV</sequence>
<evidence type="ECO:0000313" key="3">
    <source>
        <dbReference type="Proteomes" id="UP001596492"/>
    </source>
</evidence>
<name>A0ABW2IHK5_9PROT</name>
<keyword evidence="2" id="KW-0378">Hydrolase</keyword>
<organism evidence="2 3">
    <name type="scientific">Hirschia litorea</name>
    <dbReference type="NCBI Taxonomy" id="1199156"/>
    <lineage>
        <taxon>Bacteria</taxon>
        <taxon>Pseudomonadati</taxon>
        <taxon>Pseudomonadota</taxon>
        <taxon>Alphaproteobacteria</taxon>
        <taxon>Hyphomonadales</taxon>
        <taxon>Hyphomonadaceae</taxon>
        <taxon>Hirschia</taxon>
    </lineage>
</organism>
<evidence type="ECO:0000313" key="2">
    <source>
        <dbReference type="EMBL" id="MFC7290285.1"/>
    </source>
</evidence>
<dbReference type="PANTHER" id="PTHR43798:SF33">
    <property type="entry name" value="HYDROLASE, PUTATIVE (AFU_ORTHOLOGUE AFUA_2G14860)-RELATED"/>
    <property type="match status" value="1"/>
</dbReference>
<dbReference type="GO" id="GO:0016787">
    <property type="term" value="F:hydrolase activity"/>
    <property type="evidence" value="ECO:0007669"/>
    <property type="project" value="UniProtKB-KW"/>
</dbReference>
<comment type="caution">
    <text evidence="2">The sequence shown here is derived from an EMBL/GenBank/DDBJ whole genome shotgun (WGS) entry which is preliminary data.</text>
</comment>
<dbReference type="InterPro" id="IPR029058">
    <property type="entry name" value="AB_hydrolase_fold"/>
</dbReference>
<dbReference type="InterPro" id="IPR000073">
    <property type="entry name" value="AB_hydrolase_1"/>
</dbReference>
<dbReference type="Gene3D" id="3.40.50.1820">
    <property type="entry name" value="alpha/beta hydrolase"/>
    <property type="match status" value="1"/>
</dbReference>
<feature type="domain" description="AB hydrolase-1" evidence="1">
    <location>
        <begin position="30"/>
        <end position="171"/>
    </location>
</feature>
<evidence type="ECO:0000259" key="1">
    <source>
        <dbReference type="Pfam" id="PF00561"/>
    </source>
</evidence>
<dbReference type="InterPro" id="IPR050266">
    <property type="entry name" value="AB_hydrolase_sf"/>
</dbReference>
<keyword evidence="3" id="KW-1185">Reference proteome</keyword>
<dbReference type="SUPFAM" id="SSF53474">
    <property type="entry name" value="alpha/beta-Hydrolases"/>
    <property type="match status" value="1"/>
</dbReference>
<dbReference type="Proteomes" id="UP001596492">
    <property type="component" value="Unassembled WGS sequence"/>
</dbReference>
<proteinExistence type="predicted"/>
<protein>
    <submittedName>
        <fullName evidence="2">Alpha/beta fold hydrolase</fullName>
    </submittedName>
</protein>